<dbReference type="PANTHER" id="PTHR30337">
    <property type="entry name" value="COMPONENT OF ATP-DEPENDENT DSDNA EXONUCLEASE"/>
    <property type="match status" value="1"/>
</dbReference>
<sequence length="393" mass="45077">MKFFHLSDLHIGKQLHHYNLKEDQEAILREVVSYAEKERPDAILIAGDIYDKPVPSAEAVAVFDAFLTQLSELRPVIPVLLISGNHDSAQRLDYASGILSRYQIHVAGTLPKREEEMLKKVTFSDSYGEVDVYLLPFLKPSYVRQLFLENPPESYKEAVERMLKREKIDDQNRRNVLVSHQFYTGAGASPEGCDSETVTVGGLDNVDTRVVEQFDYVALGHLHSPQNVGNERIRYCGTLLKYSVSEAEHQKSITVVTLGEKGTLPQVEYLPLHPLRDVKKKRGTLEEILREAKEEERGDYISITLTDEQEPYQPKEQLRQAYERILEVKIDNTRTRNQLSEEEELPIQTDPLSVFADFYQEMQGRPMNEEEWEIMKGIYDLASGEDETKESGR</sequence>
<evidence type="ECO:0000256" key="5">
    <source>
        <dbReference type="ARBA" id="ARBA00022801"/>
    </source>
</evidence>
<dbReference type="Gene3D" id="3.60.21.10">
    <property type="match status" value="1"/>
</dbReference>
<comment type="subunit">
    <text evidence="2 7">Heterodimer of SbcC and SbcD.</text>
</comment>
<dbReference type="InterPro" id="IPR026843">
    <property type="entry name" value="SbcD_C"/>
</dbReference>
<dbReference type="InterPro" id="IPR050535">
    <property type="entry name" value="DNA_Repair-Maintenance_Comp"/>
</dbReference>
<dbReference type="RefSeq" id="WP_173814459.1">
    <property type="nucleotide sequence ID" value="NZ_JAAITX010000002.1"/>
</dbReference>
<evidence type="ECO:0000313" key="11">
    <source>
        <dbReference type="EMBL" id="NVH57720.1"/>
    </source>
</evidence>
<dbReference type="InterPro" id="IPR004593">
    <property type="entry name" value="SbcD"/>
</dbReference>
<reference evidence="11" key="2">
    <citation type="submission" date="2020-02" db="EMBL/GenBank/DDBJ databases">
        <authorList>
            <person name="Littmann E."/>
            <person name="Sorbara M."/>
        </authorList>
    </citation>
    <scope>NUCLEOTIDE SEQUENCE</scope>
    <source>
        <strain evidence="11">MSK.17.11</strain>
        <strain evidence="10">MSK.17.38</strain>
    </source>
</reference>
<dbReference type="Proteomes" id="UP000701680">
    <property type="component" value="Unassembled WGS sequence"/>
</dbReference>
<evidence type="ECO:0000313" key="12">
    <source>
        <dbReference type="Proteomes" id="UP000528555"/>
    </source>
</evidence>
<dbReference type="AlphaFoldDB" id="A0A850HGQ8"/>
<evidence type="ECO:0000259" key="9">
    <source>
        <dbReference type="Pfam" id="PF12320"/>
    </source>
</evidence>
<keyword evidence="7" id="KW-0235">DNA replication</keyword>
<evidence type="ECO:0000313" key="10">
    <source>
        <dbReference type="EMBL" id="NSK14193.1"/>
    </source>
</evidence>
<keyword evidence="6 7" id="KW-0269">Exonuclease</keyword>
<comment type="caution">
    <text evidence="11">The sequence shown here is derived from an EMBL/GenBank/DDBJ whole genome shotgun (WGS) entry which is preliminary data.</text>
</comment>
<comment type="similarity">
    <text evidence="1 7">Belongs to the SbcD family.</text>
</comment>
<evidence type="ECO:0000313" key="13">
    <source>
        <dbReference type="Proteomes" id="UP000701680"/>
    </source>
</evidence>
<name>A0A850HGQ8_9FIRM</name>
<feature type="domain" description="Nuclease SbcCD subunit D C-terminal" evidence="9">
    <location>
        <begin position="272"/>
        <end position="362"/>
    </location>
</feature>
<evidence type="ECO:0000256" key="1">
    <source>
        <dbReference type="ARBA" id="ARBA00010555"/>
    </source>
</evidence>
<dbReference type="GO" id="GO:0006260">
    <property type="term" value="P:DNA replication"/>
    <property type="evidence" value="ECO:0007669"/>
    <property type="project" value="UniProtKB-KW"/>
</dbReference>
<dbReference type="GO" id="GO:0006310">
    <property type="term" value="P:DNA recombination"/>
    <property type="evidence" value="ECO:0007669"/>
    <property type="project" value="UniProtKB-KW"/>
</dbReference>
<protein>
    <recommendedName>
        <fullName evidence="3 7">Nuclease SbcCD subunit D</fullName>
    </recommendedName>
</protein>
<proteinExistence type="inferred from homology"/>
<dbReference type="Pfam" id="PF12320">
    <property type="entry name" value="SbcD_C"/>
    <property type="match status" value="1"/>
</dbReference>
<keyword evidence="12" id="KW-1185">Reference proteome</keyword>
<dbReference type="GO" id="GO:0004519">
    <property type="term" value="F:endonuclease activity"/>
    <property type="evidence" value="ECO:0007669"/>
    <property type="project" value="UniProtKB-KW"/>
</dbReference>
<dbReference type="Pfam" id="PF00149">
    <property type="entry name" value="Metallophos"/>
    <property type="match status" value="1"/>
</dbReference>
<dbReference type="EMBL" id="JAAIUO010000002">
    <property type="protein sequence ID" value="NSK14193.1"/>
    <property type="molecule type" value="Genomic_DNA"/>
</dbReference>
<feature type="domain" description="Calcineurin-like phosphoesterase" evidence="8">
    <location>
        <begin position="1"/>
        <end position="225"/>
    </location>
</feature>
<dbReference type="InterPro" id="IPR004843">
    <property type="entry name" value="Calcineurin-like_PHP"/>
</dbReference>
<dbReference type="CDD" id="cd00840">
    <property type="entry name" value="MPP_Mre11_N"/>
    <property type="match status" value="1"/>
</dbReference>
<dbReference type="InterPro" id="IPR029052">
    <property type="entry name" value="Metallo-depent_PP-like"/>
</dbReference>
<dbReference type="SUPFAM" id="SSF56300">
    <property type="entry name" value="Metallo-dependent phosphatases"/>
    <property type="match status" value="1"/>
</dbReference>
<dbReference type="GO" id="GO:0008408">
    <property type="term" value="F:3'-5' exonuclease activity"/>
    <property type="evidence" value="ECO:0007669"/>
    <property type="project" value="InterPro"/>
</dbReference>
<dbReference type="Proteomes" id="UP000528555">
    <property type="component" value="Unassembled WGS sequence"/>
</dbReference>
<keyword evidence="7" id="KW-0255">Endonuclease</keyword>
<keyword evidence="5 7" id="KW-0378">Hydrolase</keyword>
<evidence type="ECO:0000259" key="8">
    <source>
        <dbReference type="Pfam" id="PF00149"/>
    </source>
</evidence>
<comment type="function">
    <text evidence="7">SbcCD cleaves DNA hairpin structures. These structures can inhibit DNA replication and are intermediates in certain DNA recombination reactions. The complex acts as a 3'-&gt;5' double strand exonuclease that can open hairpins. It also has a 5' single-strand endonuclease activity.</text>
</comment>
<evidence type="ECO:0000256" key="3">
    <source>
        <dbReference type="ARBA" id="ARBA00013365"/>
    </source>
</evidence>
<dbReference type="PANTHER" id="PTHR30337:SF0">
    <property type="entry name" value="NUCLEASE SBCCD SUBUNIT D"/>
    <property type="match status" value="1"/>
</dbReference>
<accession>A0A850HGQ8</accession>
<keyword evidence="4 7" id="KW-0540">Nuclease</keyword>
<dbReference type="InterPro" id="IPR041796">
    <property type="entry name" value="Mre11_N"/>
</dbReference>
<evidence type="ECO:0000256" key="2">
    <source>
        <dbReference type="ARBA" id="ARBA00011322"/>
    </source>
</evidence>
<evidence type="ECO:0000256" key="4">
    <source>
        <dbReference type="ARBA" id="ARBA00022722"/>
    </source>
</evidence>
<organism evidence="11 12">
    <name type="scientific">Dorea phocaeensis</name>
    <dbReference type="NCBI Taxonomy" id="2040291"/>
    <lineage>
        <taxon>Bacteria</taxon>
        <taxon>Bacillati</taxon>
        <taxon>Bacillota</taxon>
        <taxon>Clostridia</taxon>
        <taxon>Lachnospirales</taxon>
        <taxon>Lachnospiraceae</taxon>
        <taxon>Dorea</taxon>
    </lineage>
</organism>
<reference evidence="12 13" key="1">
    <citation type="journal article" date="2020" name="Cell Host Microbe">
        <title>Functional and Genomic Variation between Human-Derived Isolates of Lachnospiraceae Reveals Inter- and Intra-Species Diversity.</title>
        <authorList>
            <person name="Sorbara M.T."/>
            <person name="Littmann E.R."/>
            <person name="Fontana E."/>
            <person name="Moody T.U."/>
            <person name="Kohout C.E."/>
            <person name="Gjonbalaj M."/>
            <person name="Eaton V."/>
            <person name="Seok R."/>
            <person name="Leiner I.M."/>
            <person name="Pamer E.G."/>
        </authorList>
    </citation>
    <scope>NUCLEOTIDE SEQUENCE [LARGE SCALE GENOMIC DNA]</scope>
    <source>
        <strain evidence="11 12">MSK.17.11</strain>
        <strain evidence="10 13">MSK.17.38</strain>
    </source>
</reference>
<dbReference type="NCBIfam" id="TIGR00619">
    <property type="entry name" value="sbcd"/>
    <property type="match status" value="1"/>
</dbReference>
<evidence type="ECO:0000256" key="6">
    <source>
        <dbReference type="ARBA" id="ARBA00022839"/>
    </source>
</evidence>
<keyword evidence="7" id="KW-0233">DNA recombination</keyword>
<evidence type="ECO:0000256" key="7">
    <source>
        <dbReference type="RuleBase" id="RU363069"/>
    </source>
</evidence>
<dbReference type="EMBL" id="JAAITX010000002">
    <property type="protein sequence ID" value="NVH57720.1"/>
    <property type="molecule type" value="Genomic_DNA"/>
</dbReference>
<gene>
    <name evidence="7" type="primary">sbcD</name>
    <name evidence="11" type="ORF">G5A66_03440</name>
    <name evidence="10" type="ORF">G5A75_04760</name>
</gene>